<reference evidence="3" key="1">
    <citation type="submission" date="2025-08" db="UniProtKB">
        <authorList>
            <consortium name="Ensembl"/>
        </authorList>
    </citation>
    <scope>IDENTIFICATION</scope>
</reference>
<protein>
    <submittedName>
        <fullName evidence="3">Uncharacterized protein</fullName>
    </submittedName>
</protein>
<dbReference type="PANTHER" id="PTHR15435:SF2">
    <property type="entry name" value="KICSTOR COMPLEX PROTEIN KAPTIN"/>
    <property type="match status" value="1"/>
</dbReference>
<keyword evidence="4" id="KW-1185">Reference proteome</keyword>
<dbReference type="GO" id="GO:0051015">
    <property type="term" value="F:actin filament binding"/>
    <property type="evidence" value="ECO:0007669"/>
    <property type="project" value="TreeGrafter"/>
</dbReference>
<keyword evidence="2" id="KW-0472">Membrane</keyword>
<evidence type="ECO:0000313" key="3">
    <source>
        <dbReference type="Ensembl" id="ENSANIP00000022160.1"/>
    </source>
</evidence>
<proteinExistence type="predicted"/>
<dbReference type="GO" id="GO:0007015">
    <property type="term" value="P:actin filament organization"/>
    <property type="evidence" value="ECO:0007669"/>
    <property type="project" value="InterPro"/>
</dbReference>
<dbReference type="Proteomes" id="UP000694541">
    <property type="component" value="Unplaced"/>
</dbReference>
<dbReference type="GO" id="GO:0030027">
    <property type="term" value="C:lamellipodium"/>
    <property type="evidence" value="ECO:0007669"/>
    <property type="project" value="TreeGrafter"/>
</dbReference>
<evidence type="ECO:0000313" key="4">
    <source>
        <dbReference type="Proteomes" id="UP000694541"/>
    </source>
</evidence>
<accession>A0A8B9NIB8</accession>
<keyword evidence="2" id="KW-0812">Transmembrane</keyword>
<reference evidence="3" key="2">
    <citation type="submission" date="2025-09" db="UniProtKB">
        <authorList>
            <consortium name="Ensembl"/>
        </authorList>
    </citation>
    <scope>IDENTIFICATION</scope>
</reference>
<dbReference type="GO" id="GO:0140007">
    <property type="term" value="C:KICSTOR complex"/>
    <property type="evidence" value="ECO:0007669"/>
    <property type="project" value="TreeGrafter"/>
</dbReference>
<dbReference type="Ensembl" id="ENSANIT00000022895.1">
    <property type="protein sequence ID" value="ENSANIP00000022160.1"/>
    <property type="gene ID" value="ENSANIG00000015065.1"/>
</dbReference>
<name>A0A8B9NIB8_9AVES</name>
<dbReference type="InterPro" id="IPR029982">
    <property type="entry name" value="Kptn"/>
</dbReference>
<dbReference type="AlphaFoldDB" id="A0A8B9NIB8"/>
<evidence type="ECO:0000256" key="1">
    <source>
        <dbReference type="SAM" id="MobiDB-lite"/>
    </source>
</evidence>
<organism evidence="3 4">
    <name type="scientific">Accipiter nisus</name>
    <name type="common">Eurasian sparrowhawk</name>
    <dbReference type="NCBI Taxonomy" id="211598"/>
    <lineage>
        <taxon>Eukaryota</taxon>
        <taxon>Metazoa</taxon>
        <taxon>Chordata</taxon>
        <taxon>Craniata</taxon>
        <taxon>Vertebrata</taxon>
        <taxon>Euteleostomi</taxon>
        <taxon>Archelosauria</taxon>
        <taxon>Archosauria</taxon>
        <taxon>Dinosauria</taxon>
        <taxon>Saurischia</taxon>
        <taxon>Theropoda</taxon>
        <taxon>Coelurosauria</taxon>
        <taxon>Aves</taxon>
        <taxon>Neognathae</taxon>
        <taxon>Neoaves</taxon>
        <taxon>Telluraves</taxon>
        <taxon>Accipitrimorphae</taxon>
        <taxon>Accipitriformes</taxon>
        <taxon>Accipitridae</taxon>
        <taxon>Accipitrinae</taxon>
        <taxon>Accipiter</taxon>
    </lineage>
</organism>
<sequence length="373" mass="41210">AEPLLSPRFSHWSSCFFPHFSSFFLHFSSFFLAFPTFFLAFPTFFSLPPFFATFPTSTRFSCFFPCFLHFFSHFPSFFLCFSCFFSWLSHFFLLFPLFTRFPHFFPHFPHFFPHFPPPRLPQHSPAPLSPPQQNKGSHQFEEQPVQHLFPELQDLPSKYDNDDGGSGGFGGVAAPPTPPSNRGSAPLPPSRSVLWLDTCNIPSAGQCITAFSCQSDYICVARVDQASRAVLQSQSIQQDGPISKVLVFLLPSELGAGTAQDGKGMGTAGSVQHRGTDPLPAAAPQVLWSSSFPPRHWQISLQPLGAGDTCPTAFSFSQVMPLPRRATVSSSPAPSSSLWCTGERQDRSTGPLPHSTTQHRSPTRDILTNGLGN</sequence>
<dbReference type="PANTHER" id="PTHR15435">
    <property type="entry name" value="KICSTOR COMPLEX PROTEIN KAPTIN"/>
    <property type="match status" value="1"/>
</dbReference>
<feature type="region of interest" description="Disordered" evidence="1">
    <location>
        <begin position="326"/>
        <end position="373"/>
    </location>
</feature>
<dbReference type="GO" id="GO:1904262">
    <property type="term" value="P:negative regulation of TORC1 signaling"/>
    <property type="evidence" value="ECO:0007669"/>
    <property type="project" value="TreeGrafter"/>
</dbReference>
<evidence type="ECO:0000256" key="2">
    <source>
        <dbReference type="SAM" id="Phobius"/>
    </source>
</evidence>
<dbReference type="GO" id="GO:0015629">
    <property type="term" value="C:actin cytoskeleton"/>
    <property type="evidence" value="ECO:0007669"/>
    <property type="project" value="InterPro"/>
</dbReference>
<keyword evidence="2" id="KW-1133">Transmembrane helix</keyword>
<feature type="transmembrane region" description="Helical" evidence="2">
    <location>
        <begin position="76"/>
        <end position="98"/>
    </location>
</feature>
<feature type="region of interest" description="Disordered" evidence="1">
    <location>
        <begin position="163"/>
        <end position="188"/>
    </location>
</feature>
<feature type="transmembrane region" description="Helical" evidence="2">
    <location>
        <begin position="20"/>
        <end position="41"/>
    </location>
</feature>
<dbReference type="GO" id="GO:0034198">
    <property type="term" value="P:cellular response to amino acid starvation"/>
    <property type="evidence" value="ECO:0007669"/>
    <property type="project" value="TreeGrafter"/>
</dbReference>